<dbReference type="EMBL" id="JACXRZ010000035">
    <property type="protein sequence ID" value="MBD3147731.1"/>
    <property type="molecule type" value="Genomic_DNA"/>
</dbReference>
<keyword evidence="4" id="KW-1185">Reference proteome</keyword>
<dbReference type="PROSITE" id="PS51903">
    <property type="entry name" value="CLP_R"/>
    <property type="match status" value="1"/>
</dbReference>
<name>A0ABR8LBV4_9ACTN</name>
<proteinExistence type="predicted"/>
<feature type="non-terminal residue" evidence="3">
    <location>
        <position position="61"/>
    </location>
</feature>
<dbReference type="Pfam" id="PF02861">
    <property type="entry name" value="Clp_N"/>
    <property type="match status" value="1"/>
</dbReference>
<keyword evidence="1" id="KW-0677">Repeat</keyword>
<dbReference type="InterPro" id="IPR036628">
    <property type="entry name" value="Clp_N_dom_sf"/>
</dbReference>
<evidence type="ECO:0000256" key="1">
    <source>
        <dbReference type="PROSITE-ProRule" id="PRU01251"/>
    </source>
</evidence>
<dbReference type="SUPFAM" id="SSF81923">
    <property type="entry name" value="Double Clp-N motif"/>
    <property type="match status" value="1"/>
</dbReference>
<dbReference type="InterPro" id="IPR004176">
    <property type="entry name" value="Clp_R_N"/>
</dbReference>
<accession>A0ABR8LBV4</accession>
<organism evidence="3 4">
    <name type="scientific">Microbispora bryophytorum subsp. camponoti</name>
    <dbReference type="NCBI Taxonomy" id="1677852"/>
    <lineage>
        <taxon>Bacteria</taxon>
        <taxon>Bacillati</taxon>
        <taxon>Actinomycetota</taxon>
        <taxon>Actinomycetes</taxon>
        <taxon>Streptosporangiales</taxon>
        <taxon>Streptosporangiaceae</taxon>
        <taxon>Microbispora</taxon>
    </lineage>
</organism>
<sequence>MRNDGPDLPCSPDRFVRSDEMFERFTDRARRVVVLAQEEARMLNHNYIGTEHILLGLIHEG</sequence>
<feature type="domain" description="Clp R" evidence="2">
    <location>
        <begin position="22"/>
        <end position="61"/>
    </location>
</feature>
<comment type="caution">
    <text evidence="3">The sequence shown here is derived from an EMBL/GenBank/DDBJ whole genome shotgun (WGS) entry which is preliminary data.</text>
</comment>
<protein>
    <recommendedName>
        <fullName evidence="2">Clp R domain-containing protein</fullName>
    </recommendedName>
</protein>
<dbReference type="Gene3D" id="1.10.1780.10">
    <property type="entry name" value="Clp, N-terminal domain"/>
    <property type="match status" value="1"/>
</dbReference>
<evidence type="ECO:0000259" key="2">
    <source>
        <dbReference type="PROSITE" id="PS51903"/>
    </source>
</evidence>
<evidence type="ECO:0000313" key="4">
    <source>
        <dbReference type="Proteomes" id="UP000653231"/>
    </source>
</evidence>
<gene>
    <name evidence="3" type="ORF">IEQ31_31815</name>
</gene>
<evidence type="ECO:0000313" key="3">
    <source>
        <dbReference type="EMBL" id="MBD3147731.1"/>
    </source>
</evidence>
<dbReference type="Proteomes" id="UP000653231">
    <property type="component" value="Unassembled WGS sequence"/>
</dbReference>
<reference evidence="3 4" key="1">
    <citation type="submission" date="2020-09" db="EMBL/GenBank/DDBJ databases">
        <title>Actinomycete isolated from the Camponotus japonicus Mayr.</title>
        <authorList>
            <person name="Gong X."/>
        </authorList>
    </citation>
    <scope>NUCLEOTIDE SEQUENCE [LARGE SCALE GENOMIC DNA]</scope>
    <source>
        <strain evidence="3 4">2C-HV3</strain>
    </source>
</reference>